<proteinExistence type="predicted"/>
<sequence>MSDNKASPATRLCLGAAASSVLSALGLMILWKSDALAPTTSYILAIIPVGLLVFAFVKGLSLTKDNARAAHRYLLRMALTMAFYLITLAVAEHFIDGRGLTGPLAAFLAFLPGLSFAGVVWVFGGLIVEEQDEFYRMLYVRQGLIATGISFTLAAIWGFLETYRIVDPVAAFWWPTIWCFGLGVGAIFNKIKYGTYGEIR</sequence>
<feature type="transmembrane region" description="Helical" evidence="1">
    <location>
        <begin position="42"/>
        <end position="61"/>
    </location>
</feature>
<organism evidence="2 3">
    <name type="scientific">Altererythrobacter lutimaris</name>
    <dbReference type="NCBI Taxonomy" id="2743979"/>
    <lineage>
        <taxon>Bacteria</taxon>
        <taxon>Pseudomonadati</taxon>
        <taxon>Pseudomonadota</taxon>
        <taxon>Alphaproteobacteria</taxon>
        <taxon>Sphingomonadales</taxon>
        <taxon>Erythrobacteraceae</taxon>
        <taxon>Altererythrobacter</taxon>
    </lineage>
</organism>
<keyword evidence="1" id="KW-0812">Transmembrane</keyword>
<evidence type="ECO:0000313" key="2">
    <source>
        <dbReference type="EMBL" id="NVE95263.1"/>
    </source>
</evidence>
<comment type="caution">
    <text evidence="2">The sequence shown here is derived from an EMBL/GenBank/DDBJ whole genome shotgun (WGS) entry which is preliminary data.</text>
</comment>
<gene>
    <name evidence="2" type="ORF">HUO12_10165</name>
</gene>
<feature type="transmembrane region" description="Helical" evidence="1">
    <location>
        <begin position="172"/>
        <end position="191"/>
    </location>
</feature>
<keyword evidence="1" id="KW-0472">Membrane</keyword>
<feature type="transmembrane region" description="Helical" evidence="1">
    <location>
        <begin position="73"/>
        <end position="95"/>
    </location>
</feature>
<evidence type="ECO:0000256" key="1">
    <source>
        <dbReference type="SAM" id="Phobius"/>
    </source>
</evidence>
<keyword evidence="3" id="KW-1185">Reference proteome</keyword>
<dbReference type="RefSeq" id="WP_176273491.1">
    <property type="nucleotide sequence ID" value="NZ_JABWTA010000001.1"/>
</dbReference>
<keyword evidence="1" id="KW-1133">Transmembrane helix</keyword>
<name>A0A850HB36_9SPHN</name>
<accession>A0A850HB36</accession>
<evidence type="ECO:0000313" key="3">
    <source>
        <dbReference type="Proteomes" id="UP000546031"/>
    </source>
</evidence>
<dbReference type="AlphaFoldDB" id="A0A850HB36"/>
<feature type="transmembrane region" description="Helical" evidence="1">
    <location>
        <begin position="107"/>
        <end position="128"/>
    </location>
</feature>
<feature type="transmembrane region" description="Helical" evidence="1">
    <location>
        <begin position="140"/>
        <end position="160"/>
    </location>
</feature>
<dbReference type="EMBL" id="JABWTA010000001">
    <property type="protein sequence ID" value="NVE95263.1"/>
    <property type="molecule type" value="Genomic_DNA"/>
</dbReference>
<protein>
    <submittedName>
        <fullName evidence="2">Uncharacterized protein</fullName>
    </submittedName>
</protein>
<feature type="transmembrane region" description="Helical" evidence="1">
    <location>
        <begin position="12"/>
        <end position="30"/>
    </location>
</feature>
<reference evidence="2 3" key="1">
    <citation type="submission" date="2020-06" db="EMBL/GenBank/DDBJ databases">
        <title>Altererythrobacter lutimaris sp. nov., a marine bacterium isolated from a tidal flat.</title>
        <authorList>
            <person name="Kim D."/>
            <person name="Yoo Y."/>
            <person name="Kim J.-J."/>
        </authorList>
    </citation>
    <scope>NUCLEOTIDE SEQUENCE [LARGE SCALE GENOMIC DNA]</scope>
    <source>
        <strain evidence="2 3">JGD-16</strain>
    </source>
</reference>
<dbReference type="Proteomes" id="UP000546031">
    <property type="component" value="Unassembled WGS sequence"/>
</dbReference>